<evidence type="ECO:0000313" key="9">
    <source>
        <dbReference type="Proteomes" id="UP000018467"/>
    </source>
</evidence>
<dbReference type="FunCoup" id="A0A3B1IGK1">
    <property type="interactions" value="310"/>
</dbReference>
<dbReference type="Proteomes" id="UP000018467">
    <property type="component" value="Unassembled WGS sequence"/>
</dbReference>
<dbReference type="InterPro" id="IPR007248">
    <property type="entry name" value="Mpv17_PMP22"/>
</dbReference>
<dbReference type="STRING" id="7994.ENSAMXP00000029078"/>
<dbReference type="GO" id="GO:0005739">
    <property type="term" value="C:mitochondrion"/>
    <property type="evidence" value="ECO:0007669"/>
    <property type="project" value="TreeGrafter"/>
</dbReference>
<keyword evidence="3" id="KW-0812">Transmembrane</keyword>
<reference evidence="8" key="3">
    <citation type="submission" date="2025-08" db="UniProtKB">
        <authorList>
            <consortium name="Ensembl"/>
        </authorList>
    </citation>
    <scope>IDENTIFICATION</scope>
</reference>
<evidence type="ECO:0000256" key="3">
    <source>
        <dbReference type="ARBA" id="ARBA00022692"/>
    </source>
</evidence>
<reference evidence="9" key="2">
    <citation type="journal article" date="2014" name="Nat. Commun.">
        <title>The cavefish genome reveals candidate genes for eye loss.</title>
        <authorList>
            <person name="McGaugh S.E."/>
            <person name="Gross J.B."/>
            <person name="Aken B."/>
            <person name="Blin M."/>
            <person name="Borowsky R."/>
            <person name="Chalopin D."/>
            <person name="Hinaux H."/>
            <person name="Jeffery W.R."/>
            <person name="Keene A."/>
            <person name="Ma L."/>
            <person name="Minx P."/>
            <person name="Murphy D."/>
            <person name="O'Quin K.E."/>
            <person name="Retaux S."/>
            <person name="Rohner N."/>
            <person name="Searle S.M."/>
            <person name="Stahl B.A."/>
            <person name="Tabin C."/>
            <person name="Volff J.N."/>
            <person name="Yoshizawa M."/>
            <person name="Warren W.C."/>
        </authorList>
    </citation>
    <scope>NUCLEOTIDE SEQUENCE [LARGE SCALE GENOMIC DNA]</scope>
    <source>
        <strain evidence="9">female</strain>
    </source>
</reference>
<protein>
    <submittedName>
        <fullName evidence="8">MPV17 mitochondrial inner membrane protein like 2</fullName>
    </submittedName>
</protein>
<dbReference type="GO" id="GO:0016020">
    <property type="term" value="C:membrane"/>
    <property type="evidence" value="ECO:0007669"/>
    <property type="project" value="UniProtKB-SubCell"/>
</dbReference>
<keyword evidence="9" id="KW-1185">Reference proteome</keyword>
<dbReference type="OrthoDB" id="10267969at2759"/>
<dbReference type="Pfam" id="PF04117">
    <property type="entry name" value="Mpv17_PMP22"/>
    <property type="match status" value="1"/>
</dbReference>
<evidence type="ECO:0000256" key="2">
    <source>
        <dbReference type="ARBA" id="ARBA00006824"/>
    </source>
</evidence>
<evidence type="ECO:0000256" key="5">
    <source>
        <dbReference type="ARBA" id="ARBA00023136"/>
    </source>
</evidence>
<comment type="similarity">
    <text evidence="2 6">Belongs to the peroxisomal membrane protein PXMP2/4 family.</text>
</comment>
<organism evidence="8 9">
    <name type="scientific">Astyanax mexicanus</name>
    <name type="common">Blind cave fish</name>
    <name type="synonym">Astyanax fasciatus mexicanus</name>
    <dbReference type="NCBI Taxonomy" id="7994"/>
    <lineage>
        <taxon>Eukaryota</taxon>
        <taxon>Metazoa</taxon>
        <taxon>Chordata</taxon>
        <taxon>Craniata</taxon>
        <taxon>Vertebrata</taxon>
        <taxon>Euteleostomi</taxon>
        <taxon>Actinopterygii</taxon>
        <taxon>Neopterygii</taxon>
        <taxon>Teleostei</taxon>
        <taxon>Ostariophysi</taxon>
        <taxon>Characiformes</taxon>
        <taxon>Characoidei</taxon>
        <taxon>Acestrorhamphidae</taxon>
        <taxon>Acestrorhamphinae</taxon>
        <taxon>Astyanax</taxon>
    </lineage>
</organism>
<dbReference type="PANTHER" id="PTHR11266:SF8">
    <property type="entry name" value="MPV17-LIKE PROTEIN 2"/>
    <property type="match status" value="1"/>
</dbReference>
<evidence type="ECO:0000256" key="1">
    <source>
        <dbReference type="ARBA" id="ARBA00004141"/>
    </source>
</evidence>
<proteinExistence type="inferred from homology"/>
<dbReference type="OMA" id="IHTITEF"/>
<dbReference type="GeneID" id="103046905"/>
<feature type="region of interest" description="Disordered" evidence="7">
    <location>
        <begin position="189"/>
        <end position="217"/>
    </location>
</feature>
<dbReference type="KEGG" id="amex:103046905"/>
<comment type="subcellular location">
    <subcellularLocation>
        <location evidence="1">Membrane</location>
        <topology evidence="1">Multi-pass membrane protein</topology>
    </subcellularLocation>
</comment>
<dbReference type="PANTHER" id="PTHR11266">
    <property type="entry name" value="PEROXISOMAL MEMBRANE PROTEIN 2, PXMP2 MPV17"/>
    <property type="match status" value="1"/>
</dbReference>
<name>A0A3B1IGK1_ASTMX</name>
<keyword evidence="5" id="KW-0472">Membrane</keyword>
<sequence length="217" mass="25111">MIPRSKDLLVRISFYWKPLFSGKYLIVTNIVSSGGMLALGDCIQQSREKQRTPEKSWEWQRTGRMAAVGCSMGPFLHFWYEWLDKAYAGRMVKTVAKKVLIDQLIASPLLGAWYFIGMGIMEGHGAVKGCTEFKEKFWEFYKADWCVWPTAQMINFYFLPAKFRVLYVNTITLGWDTYLSYLKHRQTPQQVDESESDPQDQSPSVPLPSVEPLEEKL</sequence>
<keyword evidence="4" id="KW-1133">Transmembrane helix</keyword>
<reference evidence="9" key="1">
    <citation type="submission" date="2013-03" db="EMBL/GenBank/DDBJ databases">
        <authorList>
            <person name="Jeffery W."/>
            <person name="Warren W."/>
            <person name="Wilson R.K."/>
        </authorList>
    </citation>
    <scope>NUCLEOTIDE SEQUENCE</scope>
    <source>
        <strain evidence="9">female</strain>
    </source>
</reference>
<dbReference type="AlphaFoldDB" id="A0A3B1IGK1"/>
<dbReference type="GeneTree" id="ENSGT00940000160620"/>
<dbReference type="RefSeq" id="XP_007233216.1">
    <property type="nucleotide sequence ID" value="XM_007233154.4"/>
</dbReference>
<evidence type="ECO:0000313" key="8">
    <source>
        <dbReference type="Ensembl" id="ENSAMXP00000029078.1"/>
    </source>
</evidence>
<reference evidence="8" key="4">
    <citation type="submission" date="2025-09" db="UniProtKB">
        <authorList>
            <consortium name="Ensembl"/>
        </authorList>
    </citation>
    <scope>IDENTIFICATION</scope>
</reference>
<evidence type="ECO:0000256" key="7">
    <source>
        <dbReference type="SAM" id="MobiDB-lite"/>
    </source>
</evidence>
<feature type="compositionally biased region" description="Low complexity" evidence="7">
    <location>
        <begin position="202"/>
        <end position="211"/>
    </location>
</feature>
<dbReference type="Bgee" id="ENSAMXG00000037367">
    <property type="expression patterns" value="Expressed in head kidney and 14 other cell types or tissues"/>
</dbReference>
<evidence type="ECO:0000256" key="6">
    <source>
        <dbReference type="RuleBase" id="RU363053"/>
    </source>
</evidence>
<dbReference type="GO" id="GO:0061668">
    <property type="term" value="P:mitochondrial ribosome assembly"/>
    <property type="evidence" value="ECO:0007669"/>
    <property type="project" value="TreeGrafter"/>
</dbReference>
<dbReference type="Ensembl" id="ENSAMXT00000057468.1">
    <property type="protein sequence ID" value="ENSAMXP00000029078.1"/>
    <property type="gene ID" value="ENSAMXG00000037367.1"/>
</dbReference>
<dbReference type="InParanoid" id="A0A3B1IGK1"/>
<dbReference type="CTD" id="84769"/>
<evidence type="ECO:0000256" key="4">
    <source>
        <dbReference type="ARBA" id="ARBA00022989"/>
    </source>
</evidence>
<accession>A0A3B1IGK1</accession>